<sequence>MTKLTQKKVKFDWGDKQEAAFQLLKEKLCSTHVLALPEGTKNFIFYCDASHKGLGVVLMQNEKVIAYASRQLKVHEKNYMTHDLELGVVVFALKI</sequence>
<dbReference type="AlphaFoldDB" id="A0A699U3Q1"/>
<dbReference type="InterPro" id="IPR043128">
    <property type="entry name" value="Rev_trsase/Diguanyl_cyclase"/>
</dbReference>
<name>A0A699U3Q1_TANCI</name>
<dbReference type="InterPro" id="IPR043502">
    <property type="entry name" value="DNA/RNA_pol_sf"/>
</dbReference>
<dbReference type="SUPFAM" id="SSF56672">
    <property type="entry name" value="DNA/RNA polymerases"/>
    <property type="match status" value="1"/>
</dbReference>
<dbReference type="InterPro" id="IPR041577">
    <property type="entry name" value="RT_RNaseH_2"/>
</dbReference>
<dbReference type="PANTHER" id="PTHR34072">
    <property type="entry name" value="ENZYMATIC POLYPROTEIN-RELATED"/>
    <property type="match status" value="1"/>
</dbReference>
<dbReference type="Gene3D" id="3.30.70.270">
    <property type="match status" value="1"/>
</dbReference>
<feature type="domain" description="Reverse transcriptase/retrotransposon-derived protein RNase H-like" evidence="1">
    <location>
        <begin position="13"/>
        <end position="94"/>
    </location>
</feature>
<accession>A0A699U3Q1</accession>
<keyword evidence="2" id="KW-0548">Nucleotidyltransferase</keyword>
<protein>
    <submittedName>
        <fullName evidence="2">Putative reverse transcriptase domain-containing protein</fullName>
    </submittedName>
</protein>
<keyword evidence="2" id="KW-0808">Transferase</keyword>
<keyword evidence="2" id="KW-0695">RNA-directed DNA polymerase</keyword>
<evidence type="ECO:0000313" key="2">
    <source>
        <dbReference type="EMBL" id="GFD17452.1"/>
    </source>
</evidence>
<dbReference type="GO" id="GO:0003964">
    <property type="term" value="F:RNA-directed DNA polymerase activity"/>
    <property type="evidence" value="ECO:0007669"/>
    <property type="project" value="UniProtKB-KW"/>
</dbReference>
<proteinExistence type="predicted"/>
<dbReference type="Pfam" id="PF17919">
    <property type="entry name" value="RT_RNaseH_2"/>
    <property type="match status" value="1"/>
</dbReference>
<comment type="caution">
    <text evidence="2">The sequence shown here is derived from an EMBL/GenBank/DDBJ whole genome shotgun (WGS) entry which is preliminary data.</text>
</comment>
<dbReference type="EMBL" id="BKCJ011300376">
    <property type="protein sequence ID" value="GFD17452.1"/>
    <property type="molecule type" value="Genomic_DNA"/>
</dbReference>
<evidence type="ECO:0000259" key="1">
    <source>
        <dbReference type="Pfam" id="PF17919"/>
    </source>
</evidence>
<gene>
    <name evidence="2" type="ORF">Tci_889421</name>
</gene>
<organism evidence="2">
    <name type="scientific">Tanacetum cinerariifolium</name>
    <name type="common">Dalmatian daisy</name>
    <name type="synonym">Chrysanthemum cinerariifolium</name>
    <dbReference type="NCBI Taxonomy" id="118510"/>
    <lineage>
        <taxon>Eukaryota</taxon>
        <taxon>Viridiplantae</taxon>
        <taxon>Streptophyta</taxon>
        <taxon>Embryophyta</taxon>
        <taxon>Tracheophyta</taxon>
        <taxon>Spermatophyta</taxon>
        <taxon>Magnoliopsida</taxon>
        <taxon>eudicotyledons</taxon>
        <taxon>Gunneridae</taxon>
        <taxon>Pentapetalae</taxon>
        <taxon>asterids</taxon>
        <taxon>campanulids</taxon>
        <taxon>Asterales</taxon>
        <taxon>Asteraceae</taxon>
        <taxon>Asteroideae</taxon>
        <taxon>Anthemideae</taxon>
        <taxon>Anthemidinae</taxon>
        <taxon>Tanacetum</taxon>
    </lineage>
</organism>
<dbReference type="PANTHER" id="PTHR34072:SF52">
    <property type="entry name" value="RIBONUCLEASE H"/>
    <property type="match status" value="1"/>
</dbReference>
<reference evidence="2" key="1">
    <citation type="journal article" date="2019" name="Sci. Rep.">
        <title>Draft genome of Tanacetum cinerariifolium, the natural source of mosquito coil.</title>
        <authorList>
            <person name="Yamashiro T."/>
            <person name="Shiraishi A."/>
            <person name="Satake H."/>
            <person name="Nakayama K."/>
        </authorList>
    </citation>
    <scope>NUCLEOTIDE SEQUENCE</scope>
</reference>